<dbReference type="InterPro" id="IPR014198">
    <property type="entry name" value="Spore_III_AB"/>
</dbReference>
<keyword evidence="2" id="KW-1133">Transmembrane helix</keyword>
<keyword evidence="6" id="KW-1185">Reference proteome</keyword>
<reference evidence="4 5" key="1">
    <citation type="submission" date="2019-08" db="EMBL/GenBank/DDBJ databases">
        <title>In-depth cultivation of the pig gut microbiome towards novel bacterial diversity and tailored functional studies.</title>
        <authorList>
            <person name="Wylensek D."/>
            <person name="Hitch T.C.A."/>
            <person name="Clavel T."/>
        </authorList>
    </citation>
    <scope>NUCLEOTIDE SEQUENCE [LARGE SCALE GENOMIC DNA]</scope>
    <source>
        <strain evidence="4 5">Med78-601-WT-4W-RMD-3</strain>
    </source>
</reference>
<dbReference type="Proteomes" id="UP000462760">
    <property type="component" value="Unassembled WGS sequence"/>
</dbReference>
<dbReference type="NCBIfam" id="TIGR02833">
    <property type="entry name" value="spore_III_AB"/>
    <property type="match status" value="1"/>
</dbReference>
<dbReference type="EMBL" id="VULR01000004">
    <property type="protein sequence ID" value="MSS42867.1"/>
    <property type="molecule type" value="Genomic_DNA"/>
</dbReference>
<evidence type="ECO:0000313" key="4">
    <source>
        <dbReference type="EMBL" id="MSS42867.1"/>
    </source>
</evidence>
<keyword evidence="1" id="KW-0175">Coiled coil</keyword>
<keyword evidence="2" id="KW-0812">Transmembrane</keyword>
<reference evidence="3" key="2">
    <citation type="submission" date="2022-01" db="EMBL/GenBank/DDBJ databases">
        <title>Collection of gut derived symbiotic bacterial strains cultured from healthy donors.</title>
        <authorList>
            <person name="Lin H."/>
            <person name="Kohout C."/>
            <person name="Waligurski E."/>
            <person name="Pamer E.G."/>
        </authorList>
    </citation>
    <scope>NUCLEOTIDE SEQUENCE</scope>
    <source>
        <strain evidence="3">MSK.14.39</strain>
    </source>
</reference>
<comment type="caution">
    <text evidence="4">The sequence shown here is derived from an EMBL/GenBank/DDBJ whole genome shotgun (WGS) entry which is preliminary data.</text>
</comment>
<dbReference type="AlphaFoldDB" id="A0A844FFS8"/>
<feature type="coiled-coil region" evidence="1">
    <location>
        <begin position="126"/>
        <end position="160"/>
    </location>
</feature>
<accession>A0A844FFS8</accession>
<evidence type="ECO:0000313" key="6">
    <source>
        <dbReference type="Proteomes" id="UP001108123"/>
    </source>
</evidence>
<evidence type="ECO:0000256" key="2">
    <source>
        <dbReference type="SAM" id="Phobius"/>
    </source>
</evidence>
<protein>
    <submittedName>
        <fullName evidence="4">Stage III sporulation protein AB</fullName>
    </submittedName>
</protein>
<evidence type="ECO:0000313" key="5">
    <source>
        <dbReference type="Proteomes" id="UP000462760"/>
    </source>
</evidence>
<dbReference type="EMBL" id="JAKNID010000004">
    <property type="protein sequence ID" value="MCG4564226.1"/>
    <property type="molecule type" value="Genomic_DNA"/>
</dbReference>
<name>A0A844FFS8_9FIRM</name>
<gene>
    <name evidence="4" type="primary">spoIIIAB</name>
    <name evidence="4" type="ORF">FYJ27_03850</name>
    <name evidence="3" type="ORF">L0P62_02085</name>
</gene>
<proteinExistence type="predicted"/>
<dbReference type="OrthoDB" id="1957909at2"/>
<sequence length="174" mass="19900">MIILKIIGCTLIVLSSSLIGYIYGKSYKERLENLIYLENCIKILETEIMYGANPLPEALENVYKKGNKKVSFIFNRISQALKEHKSGEVLECFLMVSDTMKKNLNFKKEDVEVFTNLGRTIGSSNRKDQEKSFKLILAQIKALQKEARLEKEKNEKMFKNLGFLSGLAIVIILL</sequence>
<dbReference type="RefSeq" id="WP_154483439.1">
    <property type="nucleotide sequence ID" value="NZ_JAJBNW010000002.1"/>
</dbReference>
<dbReference type="PIRSF" id="PIRSF021435">
    <property type="entry name" value="SpoIIIAB"/>
    <property type="match status" value="1"/>
</dbReference>
<dbReference type="Proteomes" id="UP001108123">
    <property type="component" value="Unassembled WGS sequence"/>
</dbReference>
<evidence type="ECO:0000256" key="1">
    <source>
        <dbReference type="SAM" id="Coils"/>
    </source>
</evidence>
<organism evidence="4 5">
    <name type="scientific">Anaerosalibacter bizertensis</name>
    <dbReference type="NCBI Taxonomy" id="932217"/>
    <lineage>
        <taxon>Bacteria</taxon>
        <taxon>Bacillati</taxon>
        <taxon>Bacillota</taxon>
        <taxon>Tissierellia</taxon>
        <taxon>Tissierellales</taxon>
        <taxon>Sporanaerobacteraceae</taxon>
        <taxon>Anaerosalibacter</taxon>
    </lineage>
</organism>
<evidence type="ECO:0000313" key="3">
    <source>
        <dbReference type="EMBL" id="MCG4564226.1"/>
    </source>
</evidence>
<dbReference type="Pfam" id="PF09548">
    <property type="entry name" value="Spore_III_AB"/>
    <property type="match status" value="1"/>
</dbReference>
<keyword evidence="2" id="KW-0472">Membrane</keyword>
<feature type="transmembrane region" description="Helical" evidence="2">
    <location>
        <begin position="6"/>
        <end position="24"/>
    </location>
</feature>